<keyword evidence="5" id="KW-0804">Transcription</keyword>
<evidence type="ECO:0000313" key="9">
    <source>
        <dbReference type="Proteomes" id="UP000050424"/>
    </source>
</evidence>
<evidence type="ECO:0000256" key="3">
    <source>
        <dbReference type="ARBA" id="ARBA00022737"/>
    </source>
</evidence>
<evidence type="ECO:0000256" key="5">
    <source>
        <dbReference type="ARBA" id="ARBA00023163"/>
    </source>
</evidence>
<feature type="region of interest" description="Disordered" evidence="7">
    <location>
        <begin position="437"/>
        <end position="491"/>
    </location>
</feature>
<protein>
    <submittedName>
        <fullName evidence="8">Uncharacterized protein</fullName>
    </submittedName>
</protein>
<evidence type="ECO:0000256" key="1">
    <source>
        <dbReference type="ARBA" id="ARBA00008075"/>
    </source>
</evidence>
<gene>
    <name evidence="8" type="ORF">AK830_g10375</name>
</gene>
<keyword evidence="4" id="KW-0805">Transcription regulation</keyword>
<evidence type="ECO:0000256" key="4">
    <source>
        <dbReference type="ARBA" id="ARBA00023015"/>
    </source>
</evidence>
<keyword evidence="2 6" id="KW-0853">WD repeat</keyword>
<evidence type="ECO:0000313" key="8">
    <source>
        <dbReference type="EMBL" id="KPM36205.1"/>
    </source>
</evidence>
<feature type="repeat" description="WD" evidence="6">
    <location>
        <begin position="170"/>
        <end position="205"/>
    </location>
</feature>
<dbReference type="SUPFAM" id="SSF50978">
    <property type="entry name" value="WD40 repeat-like"/>
    <property type="match status" value="1"/>
</dbReference>
<dbReference type="PROSITE" id="PS50294">
    <property type="entry name" value="WD_REPEATS_REGION"/>
    <property type="match status" value="1"/>
</dbReference>
<dbReference type="Gene3D" id="2.130.10.10">
    <property type="entry name" value="YVTN repeat-like/Quinoprotein amine dehydrogenase"/>
    <property type="match status" value="1"/>
</dbReference>
<dbReference type="Pfam" id="PF00400">
    <property type="entry name" value="WD40"/>
    <property type="match status" value="2"/>
</dbReference>
<dbReference type="InterPro" id="IPR015943">
    <property type="entry name" value="WD40/YVTN_repeat-like_dom_sf"/>
</dbReference>
<keyword evidence="3" id="KW-0677">Repeat</keyword>
<reference evidence="8 9" key="1">
    <citation type="submission" date="2015-09" db="EMBL/GenBank/DDBJ databases">
        <title>Draft genome of a European isolate of the apple canker pathogen Neonectria ditissima.</title>
        <authorList>
            <person name="Gomez-Cortecero A."/>
            <person name="Harrison R.J."/>
            <person name="Armitage A.D."/>
        </authorList>
    </citation>
    <scope>NUCLEOTIDE SEQUENCE [LARGE SCALE GENOMIC DNA]</scope>
    <source>
        <strain evidence="8 9">R09/05</strain>
    </source>
</reference>
<dbReference type="SMART" id="SM00320">
    <property type="entry name" value="WD40"/>
    <property type="match status" value="4"/>
</dbReference>
<accession>A0A0P7B3X4</accession>
<name>A0A0P7B3X4_9HYPO</name>
<dbReference type="EMBL" id="LKCW01000214">
    <property type="protein sequence ID" value="KPM36205.1"/>
    <property type="molecule type" value="Genomic_DNA"/>
</dbReference>
<evidence type="ECO:0000256" key="6">
    <source>
        <dbReference type="PROSITE-ProRule" id="PRU00221"/>
    </source>
</evidence>
<dbReference type="PROSITE" id="PS50082">
    <property type="entry name" value="WD_REPEATS_2"/>
    <property type="match status" value="1"/>
</dbReference>
<keyword evidence="9" id="KW-1185">Reference proteome</keyword>
<dbReference type="STRING" id="78410.A0A0P7B3X4"/>
<dbReference type="InterPro" id="IPR036322">
    <property type="entry name" value="WD40_repeat_dom_sf"/>
</dbReference>
<evidence type="ECO:0000256" key="7">
    <source>
        <dbReference type="SAM" id="MobiDB-lite"/>
    </source>
</evidence>
<dbReference type="PANTHER" id="PTHR10253">
    <property type="entry name" value="POLYCOMB PROTEIN"/>
    <property type="match status" value="1"/>
</dbReference>
<dbReference type="InterPro" id="IPR001680">
    <property type="entry name" value="WD40_rpt"/>
</dbReference>
<dbReference type="InterPro" id="IPR051243">
    <property type="entry name" value="PcG_WD-repeat"/>
</dbReference>
<evidence type="ECO:0000256" key="2">
    <source>
        <dbReference type="ARBA" id="ARBA00022574"/>
    </source>
</evidence>
<proteinExistence type="inferred from homology"/>
<comment type="similarity">
    <text evidence="1">Belongs to the WD repeat ESC family.</text>
</comment>
<organism evidence="8 9">
    <name type="scientific">Neonectria ditissima</name>
    <dbReference type="NCBI Taxonomy" id="78410"/>
    <lineage>
        <taxon>Eukaryota</taxon>
        <taxon>Fungi</taxon>
        <taxon>Dikarya</taxon>
        <taxon>Ascomycota</taxon>
        <taxon>Pezizomycotina</taxon>
        <taxon>Sordariomycetes</taxon>
        <taxon>Hypocreomycetidae</taxon>
        <taxon>Hypocreales</taxon>
        <taxon>Nectriaceae</taxon>
        <taxon>Neonectria</taxon>
    </lineage>
</organism>
<dbReference type="AlphaFoldDB" id="A0A0P7B3X4"/>
<sequence>MTTYDDPASELPRLRVSFGFENDTAFLDNEDNVAGSQLPNVSGHSTPTVGACQLNLDLLANSIAPLTEFFDVKFCPYQPLDCDPIFAAVSKKHVVICKLSQSSGDANPCEIITVIRDDDVEASACCCTWTKDPVTERPLICIGGVDAKVKIYDVIEGKLFKLIKIQNKCFTGHGSDVNDLATSPVDPSIIVSASDDTSVRVWSLDPKHEDRPCLCILAGEGHSWNLLSVVSFSHASPQPLMASSHYFLAPMQAFHDTGRYILSAGHDQIINLWTLPDLPTEPITTPIRIHYPHFSTSAVHSGIVDCVAFYGDQILSRACHDNVISLWRIEGFSSDGPPPPQSIAPTPQNIVPANYDEAGRLTRSAFVPTISPQCPAQYTRVLDFHTPNCGPQFFMRFKLHFMPGQNPVLAFCNAGGNIFFWDFKRLTVYGDFMKGLRSHAPGKRPPSRPSWLRPLQHRHSKADTTGKQRSSAPGKESPAVSQADEVPKGKEDIKEFNAETLESWAAKYSLEDAHEPLRAHKTESSSANFVGRQAAWSPGGEWCVIVGSSNTALILQRWAKKAPPKATESTKRASGIYAGF</sequence>
<dbReference type="OrthoDB" id="7318948at2759"/>
<dbReference type="Proteomes" id="UP000050424">
    <property type="component" value="Unassembled WGS sequence"/>
</dbReference>
<feature type="compositionally biased region" description="Basic residues" evidence="7">
    <location>
        <begin position="437"/>
        <end position="446"/>
    </location>
</feature>
<comment type="caution">
    <text evidence="8">The sequence shown here is derived from an EMBL/GenBank/DDBJ whole genome shotgun (WGS) entry which is preliminary data.</text>
</comment>